<dbReference type="InterPro" id="IPR057268">
    <property type="entry name" value="Ribosomal_L18"/>
</dbReference>
<evidence type="ECO:0000256" key="4">
    <source>
        <dbReference type="ARBA" id="ARBA00022980"/>
    </source>
</evidence>
<dbReference type="Gene3D" id="3.30.420.100">
    <property type="match status" value="1"/>
</dbReference>
<feature type="region of interest" description="Disordered" evidence="8">
    <location>
        <begin position="1"/>
        <end position="25"/>
    </location>
</feature>
<dbReference type="GO" id="GO:0003735">
    <property type="term" value="F:structural constituent of ribosome"/>
    <property type="evidence" value="ECO:0007669"/>
    <property type="project" value="InterPro"/>
</dbReference>
<dbReference type="PANTHER" id="PTHR12899">
    <property type="entry name" value="39S RIBOSOMAL PROTEIN L18, MITOCHONDRIAL"/>
    <property type="match status" value="1"/>
</dbReference>
<dbReference type="NCBIfam" id="TIGR00060">
    <property type="entry name" value="L18_bact"/>
    <property type="match status" value="1"/>
</dbReference>
<dbReference type="EMBL" id="CP062983">
    <property type="protein sequence ID" value="QPC84814.1"/>
    <property type="molecule type" value="Genomic_DNA"/>
</dbReference>
<keyword evidence="4 7" id="KW-0689">Ribosomal protein</keyword>
<dbReference type="Proteomes" id="UP000594468">
    <property type="component" value="Chromosome"/>
</dbReference>
<reference evidence="9 10" key="1">
    <citation type="submission" date="2020-02" db="EMBL/GenBank/DDBJ databases">
        <authorList>
            <person name="Zheng R.K."/>
            <person name="Sun C.M."/>
        </authorList>
    </citation>
    <scope>NUCLEOTIDE SEQUENCE [LARGE SCALE GENOMIC DNA]</scope>
    <source>
        <strain evidence="10">rifampicinis</strain>
    </source>
</reference>
<dbReference type="SUPFAM" id="SSF53137">
    <property type="entry name" value="Translational machinery components"/>
    <property type="match status" value="1"/>
</dbReference>
<evidence type="ECO:0000256" key="6">
    <source>
        <dbReference type="ARBA" id="ARBA00035197"/>
    </source>
</evidence>
<dbReference type="KEGG" id="pmet:G4Y79_10700"/>
<comment type="function">
    <text evidence="7">This is one of the proteins that bind and probably mediate the attachment of the 5S RNA into the large ribosomal subunit, where it forms part of the central protuberance.</text>
</comment>
<dbReference type="FunFam" id="3.30.420.100:FF:000001">
    <property type="entry name" value="50S ribosomal protein L18"/>
    <property type="match status" value="1"/>
</dbReference>
<dbReference type="InterPro" id="IPR005484">
    <property type="entry name" value="Ribosomal_uL18_bac/plant/anim"/>
</dbReference>
<keyword evidence="2 7" id="KW-0699">rRNA-binding</keyword>
<dbReference type="AlphaFoldDB" id="A0A7S8EDG6"/>
<dbReference type="GO" id="GO:0022625">
    <property type="term" value="C:cytosolic large ribosomal subunit"/>
    <property type="evidence" value="ECO:0007669"/>
    <property type="project" value="TreeGrafter"/>
</dbReference>
<dbReference type="GO" id="GO:0008097">
    <property type="term" value="F:5S rRNA binding"/>
    <property type="evidence" value="ECO:0007669"/>
    <property type="project" value="TreeGrafter"/>
</dbReference>
<comment type="similarity">
    <text evidence="1 7">Belongs to the universal ribosomal protein uL18 family.</text>
</comment>
<dbReference type="RefSeq" id="WP_195172877.1">
    <property type="nucleotide sequence ID" value="NZ_CP062983.1"/>
</dbReference>
<feature type="compositionally biased region" description="Basic residues" evidence="8">
    <location>
        <begin position="10"/>
        <end position="22"/>
    </location>
</feature>
<accession>A0A7S8EDG6</accession>
<keyword evidence="5 7" id="KW-0687">Ribonucleoprotein</keyword>
<organism evidence="9 10">
    <name type="scientific">Phototrophicus methaneseepsis</name>
    <dbReference type="NCBI Taxonomy" id="2710758"/>
    <lineage>
        <taxon>Bacteria</taxon>
        <taxon>Bacillati</taxon>
        <taxon>Chloroflexota</taxon>
        <taxon>Candidatus Thermofontia</taxon>
        <taxon>Phototrophicales</taxon>
        <taxon>Phototrophicaceae</taxon>
        <taxon>Phototrophicus</taxon>
    </lineage>
</organism>
<keyword evidence="10" id="KW-1185">Reference proteome</keyword>
<dbReference type="GO" id="GO:0006412">
    <property type="term" value="P:translation"/>
    <property type="evidence" value="ECO:0007669"/>
    <property type="project" value="UniProtKB-UniRule"/>
</dbReference>
<evidence type="ECO:0000256" key="5">
    <source>
        <dbReference type="ARBA" id="ARBA00023274"/>
    </source>
</evidence>
<evidence type="ECO:0000256" key="8">
    <source>
        <dbReference type="SAM" id="MobiDB-lite"/>
    </source>
</evidence>
<proteinExistence type="inferred from homology"/>
<dbReference type="HAMAP" id="MF_01337_B">
    <property type="entry name" value="Ribosomal_uL18_B"/>
    <property type="match status" value="1"/>
</dbReference>
<dbReference type="CDD" id="cd00432">
    <property type="entry name" value="Ribosomal_L18_L5e"/>
    <property type="match status" value="1"/>
</dbReference>
<comment type="subunit">
    <text evidence="7">Part of the 50S ribosomal subunit; part of the 5S rRNA/L5/L18/L25 subcomplex. Contacts the 5S and 23S rRNAs.</text>
</comment>
<dbReference type="Pfam" id="PF00861">
    <property type="entry name" value="Ribosomal_L18p"/>
    <property type="match status" value="1"/>
</dbReference>
<sequence length="124" mass="13576">MADIQGRQKYQARRRRQRRVRGKVAGTAARPRLCIFRSTKNIFVQVIDDETGRTLVSASTIDSEVAAQVVGKTKTEASRIVGQVVAERAKNAGIETVVFDRGGFKYHGRVAAVADGAREAGLKF</sequence>
<protein>
    <recommendedName>
        <fullName evidence="6 7">Large ribosomal subunit protein uL18</fullName>
    </recommendedName>
</protein>
<gene>
    <name evidence="7" type="primary">rplR</name>
    <name evidence="9" type="ORF">G4Y79_10700</name>
</gene>
<evidence type="ECO:0000313" key="9">
    <source>
        <dbReference type="EMBL" id="QPC84814.1"/>
    </source>
</evidence>
<evidence type="ECO:0000256" key="3">
    <source>
        <dbReference type="ARBA" id="ARBA00022884"/>
    </source>
</evidence>
<keyword evidence="3 7" id="KW-0694">RNA-binding</keyword>
<evidence type="ECO:0000313" key="10">
    <source>
        <dbReference type="Proteomes" id="UP000594468"/>
    </source>
</evidence>
<dbReference type="PANTHER" id="PTHR12899:SF3">
    <property type="entry name" value="LARGE RIBOSOMAL SUBUNIT PROTEIN UL18M"/>
    <property type="match status" value="1"/>
</dbReference>
<evidence type="ECO:0000256" key="2">
    <source>
        <dbReference type="ARBA" id="ARBA00022730"/>
    </source>
</evidence>
<dbReference type="InterPro" id="IPR004389">
    <property type="entry name" value="Ribosomal_uL18_bac-type"/>
</dbReference>
<name>A0A7S8EDG6_9CHLR</name>
<evidence type="ECO:0000256" key="1">
    <source>
        <dbReference type="ARBA" id="ARBA00007116"/>
    </source>
</evidence>
<evidence type="ECO:0000256" key="7">
    <source>
        <dbReference type="HAMAP-Rule" id="MF_01337"/>
    </source>
</evidence>